<gene>
    <name evidence="1" type="ORF">METZ01_LOCUS218270</name>
</gene>
<dbReference type="InterPro" id="IPR012338">
    <property type="entry name" value="Beta-lactam/transpept-like"/>
</dbReference>
<evidence type="ECO:0008006" key="2">
    <source>
        <dbReference type="Google" id="ProtNLM"/>
    </source>
</evidence>
<dbReference type="EMBL" id="UINC01051355">
    <property type="protein sequence ID" value="SVB65416.1"/>
    <property type="molecule type" value="Genomic_DNA"/>
</dbReference>
<name>A0A382FQM3_9ZZZZ</name>
<sequence length="322" mass="37701">MKKLLGILVLGLLWCNISFADQDYRIKNFTQWLYENGHNQYLEKDSDGRLQTNLKIRLNKKKRPLDYQSNPNRDTLLYYLWDQAYAPRIWYEVKPSKKPYEFKFNLIEDKFVKKQMKTKGIMSYLYFQDGHILIDEISPKERLGEFINNETKFYSLSMSKSVVSYILGHAICDGYIDGVDARVNDWPIIKDSLYHDQKLIDFLNMSTGDQKYIDEFKDSTNAFEYEGNSISMTMSLFFKGSVKSKSSYNYNGFVTQLIINYIKHKTGDDYEKLLNKIFADKVKIKYSILPTFSGGSGQGKLHPNLSASRYDWLRIAKAIMDD</sequence>
<evidence type="ECO:0000313" key="1">
    <source>
        <dbReference type="EMBL" id="SVB65416.1"/>
    </source>
</evidence>
<dbReference type="AlphaFoldDB" id="A0A382FQM3"/>
<reference evidence="1" key="1">
    <citation type="submission" date="2018-05" db="EMBL/GenBank/DDBJ databases">
        <authorList>
            <person name="Lanie J.A."/>
            <person name="Ng W.-L."/>
            <person name="Kazmierczak K.M."/>
            <person name="Andrzejewski T.M."/>
            <person name="Davidsen T.M."/>
            <person name="Wayne K.J."/>
            <person name="Tettelin H."/>
            <person name="Glass J.I."/>
            <person name="Rusch D."/>
            <person name="Podicherti R."/>
            <person name="Tsui H.-C.T."/>
            <person name="Winkler M.E."/>
        </authorList>
    </citation>
    <scope>NUCLEOTIDE SEQUENCE</scope>
</reference>
<proteinExistence type="predicted"/>
<organism evidence="1">
    <name type="scientific">marine metagenome</name>
    <dbReference type="NCBI Taxonomy" id="408172"/>
    <lineage>
        <taxon>unclassified sequences</taxon>
        <taxon>metagenomes</taxon>
        <taxon>ecological metagenomes</taxon>
    </lineage>
</organism>
<dbReference type="Gene3D" id="3.40.710.10">
    <property type="entry name" value="DD-peptidase/beta-lactamase superfamily"/>
    <property type="match status" value="1"/>
</dbReference>
<accession>A0A382FQM3</accession>
<feature type="non-terminal residue" evidence="1">
    <location>
        <position position="322"/>
    </location>
</feature>
<protein>
    <recommendedName>
        <fullName evidence="2">Beta-lactamase-related domain-containing protein</fullName>
    </recommendedName>
</protein>
<dbReference type="SUPFAM" id="SSF56601">
    <property type="entry name" value="beta-lactamase/transpeptidase-like"/>
    <property type="match status" value="1"/>
</dbReference>